<feature type="transmembrane region" description="Helical" evidence="1">
    <location>
        <begin position="83"/>
        <end position="102"/>
    </location>
</feature>
<feature type="transmembrane region" description="Helical" evidence="1">
    <location>
        <begin position="42"/>
        <end position="63"/>
    </location>
</feature>
<reference evidence="3" key="1">
    <citation type="journal article" date="2016" name="Nat. Genet.">
        <title>A high-quality carrot genome assembly provides new insights into carotenoid accumulation and asterid genome evolution.</title>
        <authorList>
            <person name="Iorizzo M."/>
            <person name="Ellison S."/>
            <person name="Senalik D."/>
            <person name="Zeng P."/>
            <person name="Satapoomin P."/>
            <person name="Huang J."/>
            <person name="Bowman M."/>
            <person name="Iovene M."/>
            <person name="Sanseverino W."/>
            <person name="Cavagnaro P."/>
            <person name="Yildiz M."/>
            <person name="Macko-Podgorni A."/>
            <person name="Moranska E."/>
            <person name="Grzebelus E."/>
            <person name="Grzebelus D."/>
            <person name="Ashrafi H."/>
            <person name="Zheng Z."/>
            <person name="Cheng S."/>
            <person name="Spooner D."/>
            <person name="Van Deynze A."/>
            <person name="Simon P."/>
        </authorList>
    </citation>
    <scope>NUCLEOTIDE SEQUENCE [LARGE SCALE GENOMIC DNA]</scope>
    <source>
        <tissue evidence="3">Leaf</tissue>
    </source>
</reference>
<keyword evidence="1" id="KW-0256">Endoplasmic reticulum</keyword>
<feature type="region of interest" description="Disordered" evidence="2">
    <location>
        <begin position="263"/>
        <end position="285"/>
    </location>
</feature>
<feature type="transmembrane region" description="Helical" evidence="1">
    <location>
        <begin position="6"/>
        <end position="22"/>
    </location>
</feature>
<dbReference type="PANTHER" id="PTHR12701">
    <property type="entry name" value="BCR-ASSOCIATED PROTEIN, BAP"/>
    <property type="match status" value="1"/>
</dbReference>
<evidence type="ECO:0000313" key="3">
    <source>
        <dbReference type="EMBL" id="KZM91468.1"/>
    </source>
</evidence>
<keyword evidence="1" id="KW-0812">Transmembrane</keyword>
<keyword evidence="1" id="KW-0813">Transport</keyword>
<proteinExistence type="inferred from homology"/>
<protein>
    <recommendedName>
        <fullName evidence="1">Endoplasmic reticulum transmembrane protein</fullName>
    </recommendedName>
</protein>
<dbReference type="GO" id="GO:0070973">
    <property type="term" value="P:protein localization to endoplasmic reticulum exit site"/>
    <property type="evidence" value="ECO:0007669"/>
    <property type="project" value="UniProtKB-UniRule"/>
</dbReference>
<keyword evidence="1" id="KW-0653">Protein transport</keyword>
<dbReference type="GO" id="GO:0006888">
    <property type="term" value="P:endoplasmic reticulum to Golgi vesicle-mediated transport"/>
    <property type="evidence" value="ECO:0007669"/>
    <property type="project" value="UniProtKB-UniRule"/>
</dbReference>
<dbReference type="GO" id="GO:0006886">
    <property type="term" value="P:intracellular protein transport"/>
    <property type="evidence" value="ECO:0007669"/>
    <property type="project" value="UniProtKB-UniRule"/>
</dbReference>
<evidence type="ECO:0000256" key="2">
    <source>
        <dbReference type="SAM" id="MobiDB-lite"/>
    </source>
</evidence>
<dbReference type="PANTHER" id="PTHR12701:SF18">
    <property type="entry name" value="ENDOPLASMIC RETICULUM TRANSMEMBRANE PROTEIN"/>
    <property type="match status" value="1"/>
</dbReference>
<gene>
    <name evidence="3" type="ORF">DCAR_021167</name>
</gene>
<dbReference type="EMBL" id="LNRQ01000006">
    <property type="protein sequence ID" value="KZM91468.1"/>
    <property type="molecule type" value="Genomic_DNA"/>
</dbReference>
<dbReference type="GO" id="GO:0005789">
    <property type="term" value="C:endoplasmic reticulum membrane"/>
    <property type="evidence" value="ECO:0007669"/>
    <property type="project" value="UniProtKB-SubCell"/>
</dbReference>
<keyword evidence="1" id="KW-1133">Transmembrane helix</keyword>
<comment type="function">
    <text evidence="1">May play a role in anterograde transport of membrane proteins from the endoplasmic reticulum to the Golgi.</text>
</comment>
<organism evidence="3">
    <name type="scientific">Daucus carota subsp. sativus</name>
    <name type="common">Carrot</name>
    <dbReference type="NCBI Taxonomy" id="79200"/>
    <lineage>
        <taxon>Eukaryota</taxon>
        <taxon>Viridiplantae</taxon>
        <taxon>Streptophyta</taxon>
        <taxon>Embryophyta</taxon>
        <taxon>Tracheophyta</taxon>
        <taxon>Spermatophyta</taxon>
        <taxon>Magnoliopsida</taxon>
        <taxon>eudicotyledons</taxon>
        <taxon>Gunneridae</taxon>
        <taxon>Pentapetalae</taxon>
        <taxon>asterids</taxon>
        <taxon>campanulids</taxon>
        <taxon>Apiales</taxon>
        <taxon>Apiaceae</taxon>
        <taxon>Apioideae</taxon>
        <taxon>Scandiceae</taxon>
        <taxon>Daucinae</taxon>
        <taxon>Daucus</taxon>
        <taxon>Daucus sect. Daucus</taxon>
    </lineage>
</organism>
<sequence>MIEDVLGKLILLEAAILLALSYKTVVRKPVKRLLEDVEAAHLLLIPLFIGASLFLAFTISALIKNHLRWIDEAPIDHQLVQAHKLLQASLLGMCLYLSMLIYKFNHLMRARTSLNKALKVEEKQLEDWKHIIAVRAYKLECKVGRLEAGLKELKFEYLRKSREAEAKAAVASELKKQCEGFNLKHDRELEYNQTLRNQLLSIDQTLLEDKQKISSWTGLKESILRDGLNLLSPWKILEPSNNVSEECSDNNPVTTNGCYQTLHSGTSAPSSPRHRHRRPVYQTSY</sequence>
<dbReference type="STRING" id="79200.A0A164W9G5"/>
<comment type="subcellular location">
    <subcellularLocation>
        <location evidence="1">Endoplasmic reticulum membrane</location>
        <topology evidence="1">Multi-pass membrane protein</topology>
    </subcellularLocation>
</comment>
<keyword evidence="1" id="KW-0931">ER-Golgi transport</keyword>
<comment type="similarity">
    <text evidence="1">Belongs to the BCAP29/BCAP31 family.</text>
</comment>
<name>A0A164W9G5_DAUCS</name>
<keyword evidence="1" id="KW-0472">Membrane</keyword>
<dbReference type="KEGG" id="dcr:108225138"/>
<dbReference type="InterPro" id="IPR008417">
    <property type="entry name" value="BAP29/BAP31"/>
</dbReference>
<dbReference type="Gramene" id="KZM91468">
    <property type="protein sequence ID" value="KZM91468"/>
    <property type="gene ID" value="DCAR_021167"/>
</dbReference>
<dbReference type="AlphaFoldDB" id="A0A164W9G5"/>
<comment type="caution">
    <text evidence="3">The sequence shown here is derived from an EMBL/GenBank/DDBJ whole genome shotgun (WGS) entry which is preliminary data.</text>
</comment>
<evidence type="ECO:0000256" key="1">
    <source>
        <dbReference type="RuleBase" id="RU367026"/>
    </source>
</evidence>
<accession>A0A164W9G5</accession>
<dbReference type="OrthoDB" id="1275771at2759"/>